<accession>A0AB39R553</accession>
<reference evidence="1" key="1">
    <citation type="submission" date="2024-07" db="EMBL/GenBank/DDBJ databases">
        <authorList>
            <person name="Yu S.T."/>
        </authorList>
    </citation>
    <scope>NUCLEOTIDE SEQUENCE</scope>
    <source>
        <strain evidence="1">R41</strain>
    </source>
</reference>
<dbReference type="EMBL" id="CP163443">
    <property type="protein sequence ID" value="XDQ50938.1"/>
    <property type="molecule type" value="Genomic_DNA"/>
</dbReference>
<sequence length="45" mass="4673">MGVALLVALTPQTTTTGFDRAWSVQAGARIAAATALLALRPRHTP</sequence>
<protein>
    <submittedName>
        <fullName evidence="1">Uncharacterized protein</fullName>
    </submittedName>
</protein>
<evidence type="ECO:0000313" key="1">
    <source>
        <dbReference type="EMBL" id="XDQ50938.1"/>
    </source>
</evidence>
<gene>
    <name evidence="1" type="ORF">AB5J53_04120</name>
</gene>
<organism evidence="1">
    <name type="scientific">Streptomyces sp. R41</name>
    <dbReference type="NCBI Taxonomy" id="3238632"/>
    <lineage>
        <taxon>Bacteria</taxon>
        <taxon>Bacillati</taxon>
        <taxon>Actinomycetota</taxon>
        <taxon>Actinomycetes</taxon>
        <taxon>Kitasatosporales</taxon>
        <taxon>Streptomycetaceae</taxon>
        <taxon>Streptomyces</taxon>
    </lineage>
</organism>
<proteinExistence type="predicted"/>
<name>A0AB39R553_9ACTN</name>
<dbReference type="AlphaFoldDB" id="A0AB39R553"/>
<dbReference type="RefSeq" id="WP_369244286.1">
    <property type="nucleotide sequence ID" value="NZ_CP163443.1"/>
</dbReference>